<dbReference type="AlphaFoldDB" id="A0A8H7UX16"/>
<dbReference type="OrthoDB" id="2284558at2759"/>
<protein>
    <submittedName>
        <fullName evidence="1">Uncharacterized protein</fullName>
    </submittedName>
</protein>
<evidence type="ECO:0000313" key="1">
    <source>
        <dbReference type="EMBL" id="KAG2197212.1"/>
    </source>
</evidence>
<keyword evidence="2" id="KW-1185">Reference proteome</keyword>
<reference evidence="1" key="1">
    <citation type="submission" date="2020-12" db="EMBL/GenBank/DDBJ databases">
        <title>Metabolic potential, ecology and presence of endohyphal bacteria is reflected in genomic diversity of Mucoromycotina.</title>
        <authorList>
            <person name="Muszewska A."/>
            <person name="Okrasinska A."/>
            <person name="Steczkiewicz K."/>
            <person name="Drgas O."/>
            <person name="Orlowska M."/>
            <person name="Perlinska-Lenart U."/>
            <person name="Aleksandrzak-Piekarczyk T."/>
            <person name="Szatraj K."/>
            <person name="Zielenkiewicz U."/>
            <person name="Pilsyk S."/>
            <person name="Malc E."/>
            <person name="Mieczkowski P."/>
            <person name="Kruszewska J.S."/>
            <person name="Biernat P."/>
            <person name="Pawlowska J."/>
        </authorList>
    </citation>
    <scope>NUCLEOTIDE SEQUENCE</scope>
    <source>
        <strain evidence="1">WA0000017839</strain>
    </source>
</reference>
<comment type="caution">
    <text evidence="1">The sequence shown here is derived from an EMBL/GenBank/DDBJ whole genome shotgun (WGS) entry which is preliminary data.</text>
</comment>
<name>A0A8H7UX16_9FUNG</name>
<gene>
    <name evidence="1" type="ORF">INT47_003587</name>
</gene>
<sequence length="288" mass="33472">MPYLPEKKNWRVLPYQVPMVLMANEIFHSSGYSKFTTAVSPLTKPSQLNALKMDAPSFFSLFFSSKKGQNLDIFNYINNVIASRQISTENKDVVISSFFNMALIERIKENHNRNFAHWVTFLPGVKTVRLIGTRKNYPASGTIRPSKQSNTESLKRSDQYSIMYEQSVQVKSLENSSRLKLLQAKVLALDGLLKEALEDRRLNMYQKDITNSKKRQQSNTTKNWVDEKENNSIYSKHEISKDFYKSFEKFQNLQLHKDFPNETEDVMFSGTDYCFVKMTETSRSSMEK</sequence>
<organism evidence="1 2">
    <name type="scientific">Mucor saturninus</name>
    <dbReference type="NCBI Taxonomy" id="64648"/>
    <lineage>
        <taxon>Eukaryota</taxon>
        <taxon>Fungi</taxon>
        <taxon>Fungi incertae sedis</taxon>
        <taxon>Mucoromycota</taxon>
        <taxon>Mucoromycotina</taxon>
        <taxon>Mucoromycetes</taxon>
        <taxon>Mucorales</taxon>
        <taxon>Mucorineae</taxon>
        <taxon>Mucoraceae</taxon>
        <taxon>Mucor</taxon>
    </lineage>
</organism>
<dbReference type="Proteomes" id="UP000603453">
    <property type="component" value="Unassembled WGS sequence"/>
</dbReference>
<evidence type="ECO:0000313" key="2">
    <source>
        <dbReference type="Proteomes" id="UP000603453"/>
    </source>
</evidence>
<accession>A0A8H7UX16</accession>
<proteinExistence type="predicted"/>
<dbReference type="EMBL" id="JAEPRD010000132">
    <property type="protein sequence ID" value="KAG2197212.1"/>
    <property type="molecule type" value="Genomic_DNA"/>
</dbReference>